<dbReference type="AlphaFoldDB" id="A0AAV7DXN8"/>
<comment type="caution">
    <text evidence="2">The sequence shown here is derived from an EMBL/GenBank/DDBJ whole genome shotgun (WGS) entry which is preliminary data.</text>
</comment>
<sequence>MEPTREWKLEGVPHCHCCSQAAQVPKEADPPSQSIASFFQNQIPPWGFKLAEEKMGASCKAEEREGSIKAGKGSNEGEEEINMGSYPITLHIMERSIFNSLLCWAVKESGGARQSVRCTGFLSVLKKEQT</sequence>
<gene>
    <name evidence="2" type="ORF">H6P81_017143</name>
</gene>
<evidence type="ECO:0000313" key="2">
    <source>
        <dbReference type="EMBL" id="KAG9441289.1"/>
    </source>
</evidence>
<organism evidence="2 3">
    <name type="scientific">Aristolochia fimbriata</name>
    <name type="common">White veined hardy Dutchman's pipe vine</name>
    <dbReference type="NCBI Taxonomy" id="158543"/>
    <lineage>
        <taxon>Eukaryota</taxon>
        <taxon>Viridiplantae</taxon>
        <taxon>Streptophyta</taxon>
        <taxon>Embryophyta</taxon>
        <taxon>Tracheophyta</taxon>
        <taxon>Spermatophyta</taxon>
        <taxon>Magnoliopsida</taxon>
        <taxon>Magnoliidae</taxon>
        <taxon>Piperales</taxon>
        <taxon>Aristolochiaceae</taxon>
        <taxon>Aristolochia</taxon>
    </lineage>
</organism>
<protein>
    <submittedName>
        <fullName evidence="2">Uncharacterized protein</fullName>
    </submittedName>
</protein>
<feature type="region of interest" description="Disordered" evidence="1">
    <location>
        <begin position="61"/>
        <end position="81"/>
    </location>
</feature>
<dbReference type="Proteomes" id="UP000825729">
    <property type="component" value="Unassembled WGS sequence"/>
</dbReference>
<evidence type="ECO:0000256" key="1">
    <source>
        <dbReference type="SAM" id="MobiDB-lite"/>
    </source>
</evidence>
<evidence type="ECO:0000313" key="3">
    <source>
        <dbReference type="Proteomes" id="UP000825729"/>
    </source>
</evidence>
<proteinExistence type="predicted"/>
<dbReference type="EMBL" id="JAINDJ010000007">
    <property type="protein sequence ID" value="KAG9441289.1"/>
    <property type="molecule type" value="Genomic_DNA"/>
</dbReference>
<reference evidence="2 3" key="1">
    <citation type="submission" date="2021-07" db="EMBL/GenBank/DDBJ databases">
        <title>The Aristolochia fimbriata genome: insights into angiosperm evolution, floral development and chemical biosynthesis.</title>
        <authorList>
            <person name="Jiao Y."/>
        </authorList>
    </citation>
    <scope>NUCLEOTIDE SEQUENCE [LARGE SCALE GENOMIC DNA]</scope>
    <source>
        <strain evidence="2">IBCAS-2021</strain>
        <tissue evidence="2">Leaf</tissue>
    </source>
</reference>
<accession>A0AAV7DXN8</accession>
<keyword evidence="3" id="KW-1185">Reference proteome</keyword>
<name>A0AAV7DXN8_ARIFI</name>